<dbReference type="InterPro" id="IPR036259">
    <property type="entry name" value="MFS_trans_sf"/>
</dbReference>
<evidence type="ECO:0000256" key="6">
    <source>
        <dbReference type="SAM" id="Phobius"/>
    </source>
</evidence>
<evidence type="ECO:0000256" key="3">
    <source>
        <dbReference type="ARBA" id="ARBA00022692"/>
    </source>
</evidence>
<dbReference type="Pfam" id="PF07690">
    <property type="entry name" value="MFS_1"/>
    <property type="match status" value="1"/>
</dbReference>
<keyword evidence="3 6" id="KW-0812">Transmembrane</keyword>
<name>A0AAU9IXA5_9CILI</name>
<dbReference type="InterPro" id="IPR020846">
    <property type="entry name" value="MFS_dom"/>
</dbReference>
<feature type="transmembrane region" description="Helical" evidence="6">
    <location>
        <begin position="272"/>
        <end position="292"/>
    </location>
</feature>
<dbReference type="SUPFAM" id="SSF103473">
    <property type="entry name" value="MFS general substrate transporter"/>
    <property type="match status" value="1"/>
</dbReference>
<feature type="transmembrane region" description="Helical" evidence="6">
    <location>
        <begin position="304"/>
        <end position="326"/>
    </location>
</feature>
<protein>
    <recommendedName>
        <fullName evidence="7">Major facilitator superfamily (MFS) profile domain-containing protein</fullName>
    </recommendedName>
</protein>
<evidence type="ECO:0000256" key="5">
    <source>
        <dbReference type="ARBA" id="ARBA00023136"/>
    </source>
</evidence>
<feature type="transmembrane region" description="Helical" evidence="6">
    <location>
        <begin position="7"/>
        <end position="28"/>
    </location>
</feature>
<feature type="transmembrane region" description="Helical" evidence="6">
    <location>
        <begin position="40"/>
        <end position="60"/>
    </location>
</feature>
<keyword evidence="2" id="KW-0813">Transport</keyword>
<comment type="subcellular location">
    <subcellularLocation>
        <location evidence="1">Membrane</location>
        <topology evidence="1">Multi-pass membrane protein</topology>
    </subcellularLocation>
</comment>
<proteinExistence type="predicted"/>
<keyword evidence="4 6" id="KW-1133">Transmembrane helix</keyword>
<dbReference type="PANTHER" id="PTHR23506:SF26">
    <property type="entry name" value="MFS-TYPE TRANSPORTER SLC18B1"/>
    <property type="match status" value="1"/>
</dbReference>
<evidence type="ECO:0000313" key="9">
    <source>
        <dbReference type="Proteomes" id="UP001162131"/>
    </source>
</evidence>
<feature type="transmembrane region" description="Helical" evidence="6">
    <location>
        <begin position="103"/>
        <end position="124"/>
    </location>
</feature>
<dbReference type="PROSITE" id="PS50850">
    <property type="entry name" value="MFS"/>
    <property type="match status" value="1"/>
</dbReference>
<dbReference type="GO" id="GO:0022857">
    <property type="term" value="F:transmembrane transporter activity"/>
    <property type="evidence" value="ECO:0007669"/>
    <property type="project" value="InterPro"/>
</dbReference>
<organism evidence="8 9">
    <name type="scientific">Blepharisma stoltei</name>
    <dbReference type="NCBI Taxonomy" id="1481888"/>
    <lineage>
        <taxon>Eukaryota</taxon>
        <taxon>Sar</taxon>
        <taxon>Alveolata</taxon>
        <taxon>Ciliophora</taxon>
        <taxon>Postciliodesmatophora</taxon>
        <taxon>Heterotrichea</taxon>
        <taxon>Heterotrichida</taxon>
        <taxon>Blepharismidae</taxon>
        <taxon>Blepharisma</taxon>
    </lineage>
</organism>
<keyword evidence="5 6" id="KW-0472">Membrane</keyword>
<keyword evidence="9" id="KW-1185">Reference proteome</keyword>
<evidence type="ECO:0000256" key="2">
    <source>
        <dbReference type="ARBA" id="ARBA00022448"/>
    </source>
</evidence>
<evidence type="ECO:0000313" key="8">
    <source>
        <dbReference type="EMBL" id="CAG9317814.1"/>
    </source>
</evidence>
<feature type="transmembrane region" description="Helical" evidence="6">
    <location>
        <begin position="246"/>
        <end position="265"/>
    </location>
</feature>
<dbReference type="Gene3D" id="1.20.1250.20">
    <property type="entry name" value="MFS general substrate transporter like domains"/>
    <property type="match status" value="1"/>
</dbReference>
<dbReference type="InterPro" id="IPR050930">
    <property type="entry name" value="MFS_Vesicular_Transporter"/>
</dbReference>
<feature type="transmembrane region" description="Helical" evidence="6">
    <location>
        <begin position="72"/>
        <end position="91"/>
    </location>
</feature>
<feature type="transmembrane region" description="Helical" evidence="6">
    <location>
        <begin position="209"/>
        <end position="226"/>
    </location>
</feature>
<feature type="transmembrane region" description="Helical" evidence="6">
    <location>
        <begin position="372"/>
        <end position="390"/>
    </location>
</feature>
<feature type="transmembrane region" description="Helical" evidence="6">
    <location>
        <begin position="160"/>
        <end position="182"/>
    </location>
</feature>
<evidence type="ECO:0000259" key="7">
    <source>
        <dbReference type="PROSITE" id="PS50850"/>
    </source>
</evidence>
<dbReference type="AlphaFoldDB" id="A0AAU9IXA5"/>
<gene>
    <name evidence="8" type="ORF">BSTOLATCC_MIC19056</name>
</gene>
<reference evidence="8" key="1">
    <citation type="submission" date="2021-09" db="EMBL/GenBank/DDBJ databases">
        <authorList>
            <consortium name="AG Swart"/>
            <person name="Singh M."/>
            <person name="Singh A."/>
            <person name="Seah K."/>
            <person name="Emmerich C."/>
        </authorList>
    </citation>
    <scope>NUCLEOTIDE SEQUENCE</scope>
    <source>
        <strain evidence="8">ATCC30299</strain>
    </source>
</reference>
<dbReference type="GO" id="GO:0016020">
    <property type="term" value="C:membrane"/>
    <property type="evidence" value="ECO:0007669"/>
    <property type="project" value="UniProtKB-SubCell"/>
</dbReference>
<sequence length="420" mass="46315">MKIDFCLSSIYVSSALVTMTYTIISPFYPLIAEDKGMQKWMIGVIFMAMPACACLVSTKIGDNISLIGRKSVLALGMISGAISLAILAAVPNCSLTTFTILSLISRAFGGLSTAAIYIASFSVIVNDYESARDQYISVLNIFCGIGYIMGSWFGSMLYEWLGPIGCFLFSAILLLIPVWFILRFVENSHNITQERHEGTCWNLLKKRNVALDVMVGLFTNVVYNFFFPSLGPFLDEEGYNEIEIGYVFMLSTFIYTLASAFIAFSIKRLNKLYLMISSVVFAVIGLVMIGPWENLLKNPSALPIFGMSLIALGGCLGFIIPLPFILDSAEELGIVQDQEMYDALSTLFNLIISFGEIIGPLLAGMLISIMGFANSCSVLSIFGAAFFIYYTGKRKEKSPLLSSKVSLTQDHHELSYFHDP</sequence>
<dbReference type="InterPro" id="IPR011701">
    <property type="entry name" value="MFS"/>
</dbReference>
<feature type="domain" description="Major facilitator superfamily (MFS) profile" evidence="7">
    <location>
        <begin position="6"/>
        <end position="395"/>
    </location>
</feature>
<evidence type="ECO:0000256" key="1">
    <source>
        <dbReference type="ARBA" id="ARBA00004141"/>
    </source>
</evidence>
<evidence type="ECO:0000256" key="4">
    <source>
        <dbReference type="ARBA" id="ARBA00022989"/>
    </source>
</evidence>
<comment type="caution">
    <text evidence="8">The sequence shown here is derived from an EMBL/GenBank/DDBJ whole genome shotgun (WGS) entry which is preliminary data.</text>
</comment>
<dbReference type="EMBL" id="CAJZBQ010000018">
    <property type="protein sequence ID" value="CAG9317814.1"/>
    <property type="molecule type" value="Genomic_DNA"/>
</dbReference>
<dbReference type="Proteomes" id="UP001162131">
    <property type="component" value="Unassembled WGS sequence"/>
</dbReference>
<feature type="transmembrane region" description="Helical" evidence="6">
    <location>
        <begin position="136"/>
        <end position="154"/>
    </location>
</feature>
<accession>A0AAU9IXA5</accession>
<dbReference type="PANTHER" id="PTHR23506">
    <property type="entry name" value="GH10249P"/>
    <property type="match status" value="1"/>
</dbReference>
<feature type="transmembrane region" description="Helical" evidence="6">
    <location>
        <begin position="347"/>
        <end position="366"/>
    </location>
</feature>